<protein>
    <submittedName>
        <fullName evidence="1">Uncharacterized protein</fullName>
    </submittedName>
</protein>
<feature type="non-terminal residue" evidence="1">
    <location>
        <position position="1"/>
    </location>
</feature>
<name>A0A371IG26_MUCPR</name>
<evidence type="ECO:0000313" key="1">
    <source>
        <dbReference type="EMBL" id="RDY13943.1"/>
    </source>
</evidence>
<proteinExistence type="predicted"/>
<evidence type="ECO:0000313" key="2">
    <source>
        <dbReference type="Proteomes" id="UP000257109"/>
    </source>
</evidence>
<dbReference type="Proteomes" id="UP000257109">
    <property type="component" value="Unassembled WGS sequence"/>
</dbReference>
<gene>
    <name evidence="1" type="ORF">CR513_01065</name>
</gene>
<organism evidence="1 2">
    <name type="scientific">Mucuna pruriens</name>
    <name type="common">Velvet bean</name>
    <name type="synonym">Dolichos pruriens</name>
    <dbReference type="NCBI Taxonomy" id="157652"/>
    <lineage>
        <taxon>Eukaryota</taxon>
        <taxon>Viridiplantae</taxon>
        <taxon>Streptophyta</taxon>
        <taxon>Embryophyta</taxon>
        <taxon>Tracheophyta</taxon>
        <taxon>Spermatophyta</taxon>
        <taxon>Magnoliopsida</taxon>
        <taxon>eudicotyledons</taxon>
        <taxon>Gunneridae</taxon>
        <taxon>Pentapetalae</taxon>
        <taxon>rosids</taxon>
        <taxon>fabids</taxon>
        <taxon>Fabales</taxon>
        <taxon>Fabaceae</taxon>
        <taxon>Papilionoideae</taxon>
        <taxon>50 kb inversion clade</taxon>
        <taxon>NPAAA clade</taxon>
        <taxon>indigoferoid/millettioid clade</taxon>
        <taxon>Phaseoleae</taxon>
        <taxon>Mucuna</taxon>
    </lineage>
</organism>
<sequence length="108" mass="11706">MTFLVLQGSSKSDVVTELDKAVMSVPRLGHPDWATALGPLCSFRLLDCRVGWSGRELLVVGQHQLSAQVKVCGICTSREHPTNMCPTLQETGSDNAEIVRSIGGYQYG</sequence>
<accession>A0A371IG26</accession>
<dbReference type="OrthoDB" id="1750742at2759"/>
<dbReference type="AlphaFoldDB" id="A0A371IG26"/>
<keyword evidence="2" id="KW-1185">Reference proteome</keyword>
<comment type="caution">
    <text evidence="1">The sequence shown here is derived from an EMBL/GenBank/DDBJ whole genome shotgun (WGS) entry which is preliminary data.</text>
</comment>
<reference evidence="1" key="1">
    <citation type="submission" date="2018-05" db="EMBL/GenBank/DDBJ databases">
        <title>Draft genome of Mucuna pruriens seed.</title>
        <authorList>
            <person name="Nnadi N.E."/>
            <person name="Vos R."/>
            <person name="Hasami M.H."/>
            <person name="Devisetty U.K."/>
            <person name="Aguiy J.C."/>
        </authorList>
    </citation>
    <scope>NUCLEOTIDE SEQUENCE [LARGE SCALE GENOMIC DNA]</scope>
    <source>
        <strain evidence="1">JCA_2017</strain>
    </source>
</reference>
<dbReference type="EMBL" id="QJKJ01000168">
    <property type="protein sequence ID" value="RDY13943.1"/>
    <property type="molecule type" value="Genomic_DNA"/>
</dbReference>